<proteinExistence type="predicted"/>
<evidence type="ECO:0008006" key="6">
    <source>
        <dbReference type="Google" id="ProtNLM"/>
    </source>
</evidence>
<evidence type="ECO:0000313" key="5">
    <source>
        <dbReference type="Proteomes" id="UP000282574"/>
    </source>
</evidence>
<dbReference type="CDD" id="cd03809">
    <property type="entry name" value="GT4_MtfB-like"/>
    <property type="match status" value="1"/>
</dbReference>
<evidence type="ECO:0000313" key="4">
    <source>
        <dbReference type="EMBL" id="RUT11773.1"/>
    </source>
</evidence>
<keyword evidence="1" id="KW-0808">Transferase</keyword>
<dbReference type="InterPro" id="IPR028098">
    <property type="entry name" value="Glyco_trans_4-like_N"/>
</dbReference>
<dbReference type="RefSeq" id="WP_106166149.1">
    <property type="nucleotide sequence ID" value="NZ_JAVKZF010000002.1"/>
</dbReference>
<dbReference type="Gene3D" id="3.40.50.2000">
    <property type="entry name" value="Glycogen Phosphorylase B"/>
    <property type="match status" value="2"/>
</dbReference>
<feature type="domain" description="Glycosyl transferase family 1" evidence="2">
    <location>
        <begin position="181"/>
        <end position="342"/>
    </location>
</feature>
<comment type="caution">
    <text evidence="4">The sequence shown here is derived from an EMBL/GenBank/DDBJ whole genome shotgun (WGS) entry which is preliminary data.</text>
</comment>
<organism evidence="4 5">
    <name type="scientific">Chroococcidiopsis cubana SAG 39.79</name>
    <dbReference type="NCBI Taxonomy" id="388085"/>
    <lineage>
        <taxon>Bacteria</taxon>
        <taxon>Bacillati</taxon>
        <taxon>Cyanobacteriota</taxon>
        <taxon>Cyanophyceae</taxon>
        <taxon>Chroococcidiopsidales</taxon>
        <taxon>Chroococcidiopsidaceae</taxon>
        <taxon>Chroococcidiopsis</taxon>
    </lineage>
</organism>
<feature type="domain" description="Glycosyltransferase subfamily 4-like N-terminal" evidence="3">
    <location>
        <begin position="44"/>
        <end position="169"/>
    </location>
</feature>
<name>A0AB37UK93_9CYAN</name>
<dbReference type="SUPFAM" id="SSF53756">
    <property type="entry name" value="UDP-Glycosyltransferase/glycogen phosphorylase"/>
    <property type="match status" value="1"/>
</dbReference>
<evidence type="ECO:0000256" key="1">
    <source>
        <dbReference type="ARBA" id="ARBA00022679"/>
    </source>
</evidence>
<gene>
    <name evidence="4" type="ORF">DSM107010_29500</name>
</gene>
<keyword evidence="5" id="KW-1185">Reference proteome</keyword>
<reference evidence="4 5" key="1">
    <citation type="journal article" date="2019" name="Genome Biol. Evol.">
        <title>Day and night: Metabolic profiles and evolutionary relationships of six axenic non-marine cyanobacteria.</title>
        <authorList>
            <person name="Will S.E."/>
            <person name="Henke P."/>
            <person name="Boedeker C."/>
            <person name="Huang S."/>
            <person name="Brinkmann H."/>
            <person name="Rohde M."/>
            <person name="Jarek M."/>
            <person name="Friedl T."/>
            <person name="Seufert S."/>
            <person name="Schumacher M."/>
            <person name="Overmann J."/>
            <person name="Neumann-Schaal M."/>
            <person name="Petersen J."/>
        </authorList>
    </citation>
    <scope>NUCLEOTIDE SEQUENCE [LARGE SCALE GENOMIC DNA]</scope>
    <source>
        <strain evidence="4 5">SAG 39.79</strain>
    </source>
</reference>
<sequence>MRVAIARTMAEFSIDVHTNGLISGLKAVRPDWEIIELAPRSFDRNNSSWLLRVQKYYERFWRYPRRVKQQTADIFHIIEPCDAHLVYWLKQTGQPAIVTCHDLINFFYRDNLKGSVQLPLVSRNAWIYAVKGMKYADRIIAVSSATAKDTTQILNIEPARISVIPNAVEAIFRPLPKVEVESFRARQGIGKETFCLLNVGVNHPRKNISKILQAVAFLVEKGLPIQFWKVGSDFNTEQKEFIQSHNLTKWIKYFGKPDKSTLIQLYNAANVLIAPSLHEGFGITILEAMACGTPVITSNVSAMPEVVGDAGILVNPNNPMEIADAVICLQKDPTYYQDLVNKSLHRVKSFTWEKTAEQVAKVYEELLSSRSSSNRIVSSNYLKITTGRK</sequence>
<accession>A0AB37UK93</accession>
<dbReference type="PANTHER" id="PTHR46401:SF2">
    <property type="entry name" value="GLYCOSYLTRANSFERASE WBBK-RELATED"/>
    <property type="match status" value="1"/>
</dbReference>
<evidence type="ECO:0000259" key="2">
    <source>
        <dbReference type="Pfam" id="PF00534"/>
    </source>
</evidence>
<dbReference type="Pfam" id="PF00534">
    <property type="entry name" value="Glycos_transf_1"/>
    <property type="match status" value="1"/>
</dbReference>
<dbReference type="Pfam" id="PF13439">
    <property type="entry name" value="Glyco_transf_4"/>
    <property type="match status" value="1"/>
</dbReference>
<dbReference type="PANTHER" id="PTHR46401">
    <property type="entry name" value="GLYCOSYLTRANSFERASE WBBK-RELATED"/>
    <property type="match status" value="1"/>
</dbReference>
<dbReference type="GO" id="GO:0009103">
    <property type="term" value="P:lipopolysaccharide biosynthetic process"/>
    <property type="evidence" value="ECO:0007669"/>
    <property type="project" value="TreeGrafter"/>
</dbReference>
<evidence type="ECO:0000259" key="3">
    <source>
        <dbReference type="Pfam" id="PF13439"/>
    </source>
</evidence>
<dbReference type="Proteomes" id="UP000282574">
    <property type="component" value="Unassembled WGS sequence"/>
</dbReference>
<dbReference type="InterPro" id="IPR001296">
    <property type="entry name" value="Glyco_trans_1"/>
</dbReference>
<dbReference type="GO" id="GO:0016757">
    <property type="term" value="F:glycosyltransferase activity"/>
    <property type="evidence" value="ECO:0007669"/>
    <property type="project" value="InterPro"/>
</dbReference>
<dbReference type="AlphaFoldDB" id="A0AB37UK93"/>
<protein>
    <recommendedName>
        <fullName evidence="6">Glycosyl transferase</fullName>
    </recommendedName>
</protein>
<dbReference type="EMBL" id="RSCK01000021">
    <property type="protein sequence ID" value="RUT11773.1"/>
    <property type="molecule type" value="Genomic_DNA"/>
</dbReference>